<reference evidence="1" key="1">
    <citation type="journal article" date="2014" name="Nat. Commun.">
        <title>The tobacco genome sequence and its comparison with those of tomato and potato.</title>
        <authorList>
            <person name="Sierro N."/>
            <person name="Battey J.N."/>
            <person name="Ouadi S."/>
            <person name="Bakaher N."/>
            <person name="Bovet L."/>
            <person name="Willig A."/>
            <person name="Goepfert S."/>
            <person name="Peitsch M.C."/>
            <person name="Ivanov N.V."/>
        </authorList>
    </citation>
    <scope>NUCLEOTIDE SEQUENCE [LARGE SCALE GENOMIC DNA]</scope>
</reference>
<proteinExistence type="predicted"/>
<gene>
    <name evidence="2" type="primary">LOC142171688</name>
</gene>
<evidence type="ECO:0000313" key="1">
    <source>
        <dbReference type="Proteomes" id="UP000790787"/>
    </source>
</evidence>
<accession>A0AC58T2P7</accession>
<protein>
    <submittedName>
        <fullName evidence="2">Uncharacterized protein LOC142171688</fullName>
    </submittedName>
</protein>
<sequence length="633" mass="74235">MDTICIIVTFNGRWTADYKYLDHQTKLVLVPEAIRFEDFINQVFEVIELDRDKFEAMIWFDINMGTSKGMLVSKDLDLHTCIELLKSHSLFKGCRFIVDISERVFDSTSTFEHVNTETQQDNQDKCQQIMEIDVVEAQPITEEVLQIFDSIQVEGKSIIEIDNEHALGIQVLESASVVRSSSTRYSLKCNDDRCEWCVRAFRIKDSTLFKIVKIEKNHDCSVNTMKGDQRHATSKLISGYIIDNLQDPRFEVTPAFVMAEMQKLHGLDIGYHKAWRAIQRASALIRGTPEENYELLSSYMYMMKSKNSGTYTNIKIDDNNRHQSIAHGIAKVYTESHHGICIYHLEQNLKRRKVKSEVIKLFQSAARVYRRKEFDLYMSDIAKVDKKTFDYLMEEPPERWARSCSPRRRYDMLTTNIVESMNSVLLEARELPILRMMDFIQVKLQCWFYERRNEAEETFYDVSCWVEEELKKKIDLAFTSNVFPVDSWRSRVEEEGITFLVDLNKRTCDCFQFQFDEFPCIHAIAAIEKRNIKKSNFCSDWYLKESWLKTYERQIYLVGNTDSWIVPESVKSQIIKPPNFKVPPGIRQKKRPIPATESSKITFKCGRCRRIGHNRTSCIYSPAVHPFSRKHRE</sequence>
<dbReference type="RefSeq" id="XP_075091476.1">
    <property type="nucleotide sequence ID" value="XM_075235375.1"/>
</dbReference>
<keyword evidence="1" id="KW-1185">Reference proteome</keyword>
<name>A0AC58T2P7_TOBAC</name>
<evidence type="ECO:0000313" key="2">
    <source>
        <dbReference type="RefSeq" id="XP_075091476.1"/>
    </source>
</evidence>
<organism evidence="1 2">
    <name type="scientific">Nicotiana tabacum</name>
    <name type="common">Common tobacco</name>
    <dbReference type="NCBI Taxonomy" id="4097"/>
    <lineage>
        <taxon>Eukaryota</taxon>
        <taxon>Viridiplantae</taxon>
        <taxon>Streptophyta</taxon>
        <taxon>Embryophyta</taxon>
        <taxon>Tracheophyta</taxon>
        <taxon>Spermatophyta</taxon>
        <taxon>Magnoliopsida</taxon>
        <taxon>eudicotyledons</taxon>
        <taxon>Gunneridae</taxon>
        <taxon>Pentapetalae</taxon>
        <taxon>asterids</taxon>
        <taxon>lamiids</taxon>
        <taxon>Solanales</taxon>
        <taxon>Solanaceae</taxon>
        <taxon>Nicotianoideae</taxon>
        <taxon>Nicotianeae</taxon>
        <taxon>Nicotiana</taxon>
    </lineage>
</organism>
<reference evidence="2" key="2">
    <citation type="submission" date="2025-08" db="UniProtKB">
        <authorList>
            <consortium name="RefSeq"/>
        </authorList>
    </citation>
    <scope>IDENTIFICATION</scope>
    <source>
        <tissue evidence="2">Leaf</tissue>
    </source>
</reference>
<dbReference type="Proteomes" id="UP000790787">
    <property type="component" value="Chromosome 17"/>
</dbReference>